<evidence type="ECO:0000313" key="1">
    <source>
        <dbReference type="EMBL" id="VDN23545.1"/>
    </source>
</evidence>
<reference evidence="1 2" key="1">
    <citation type="submission" date="2018-11" db="EMBL/GenBank/DDBJ databases">
        <authorList>
            <consortium name="Pathogen Informatics"/>
        </authorList>
    </citation>
    <scope>NUCLEOTIDE SEQUENCE [LARGE SCALE GENOMIC DNA]</scope>
</reference>
<gene>
    <name evidence="1" type="ORF">DILT_LOCUS14273</name>
</gene>
<evidence type="ECO:0000313" key="2">
    <source>
        <dbReference type="Proteomes" id="UP000281553"/>
    </source>
</evidence>
<protein>
    <submittedName>
        <fullName evidence="1">Uncharacterized protein</fullName>
    </submittedName>
</protein>
<dbReference type="EMBL" id="UYRU01073521">
    <property type="protein sequence ID" value="VDN23545.1"/>
    <property type="molecule type" value="Genomic_DNA"/>
</dbReference>
<organism evidence="1 2">
    <name type="scientific">Dibothriocephalus latus</name>
    <name type="common">Fish tapeworm</name>
    <name type="synonym">Diphyllobothrium latum</name>
    <dbReference type="NCBI Taxonomy" id="60516"/>
    <lineage>
        <taxon>Eukaryota</taxon>
        <taxon>Metazoa</taxon>
        <taxon>Spiralia</taxon>
        <taxon>Lophotrochozoa</taxon>
        <taxon>Platyhelminthes</taxon>
        <taxon>Cestoda</taxon>
        <taxon>Eucestoda</taxon>
        <taxon>Diphyllobothriidea</taxon>
        <taxon>Diphyllobothriidae</taxon>
        <taxon>Dibothriocephalus</taxon>
    </lineage>
</organism>
<proteinExistence type="predicted"/>
<dbReference type="AlphaFoldDB" id="A0A3P7M2L0"/>
<dbReference type="Proteomes" id="UP000281553">
    <property type="component" value="Unassembled WGS sequence"/>
</dbReference>
<keyword evidence="2" id="KW-1185">Reference proteome</keyword>
<accession>A0A3P7M2L0</accession>
<name>A0A3P7M2L0_DIBLA</name>
<sequence length="110" mass="11816">MHYYCFSPDLLPPADCVFASPAADSAQSPSRWETVANPRCRPTAAGVGVLCSASGRKPLPLLTPENQFKPDPDLTNLGFFGSTPFGGCFGASCGEDNDLSWCKLAFFIFF</sequence>